<dbReference type="PANTHER" id="PTHR12526">
    <property type="entry name" value="GLYCOSYLTRANSFERASE"/>
    <property type="match status" value="1"/>
</dbReference>
<proteinExistence type="predicted"/>
<accession>A0A1M5Q787</accession>
<dbReference type="Pfam" id="PF00534">
    <property type="entry name" value="Glycos_transf_1"/>
    <property type="match status" value="1"/>
</dbReference>
<dbReference type="InterPro" id="IPR028098">
    <property type="entry name" value="Glyco_trans_4-like_N"/>
</dbReference>
<dbReference type="SUPFAM" id="SSF53756">
    <property type="entry name" value="UDP-Glycosyltransferase/glycogen phosphorylase"/>
    <property type="match status" value="1"/>
</dbReference>
<dbReference type="AlphaFoldDB" id="A0A1M5Q787"/>
<evidence type="ECO:0000256" key="2">
    <source>
        <dbReference type="ARBA" id="ARBA00022679"/>
    </source>
</evidence>
<evidence type="ECO:0000313" key="6">
    <source>
        <dbReference type="Proteomes" id="UP000186132"/>
    </source>
</evidence>
<dbReference type="EMBL" id="FQVU01000004">
    <property type="protein sequence ID" value="SHH09353.1"/>
    <property type="molecule type" value="Genomic_DNA"/>
</dbReference>
<evidence type="ECO:0000256" key="1">
    <source>
        <dbReference type="ARBA" id="ARBA00022676"/>
    </source>
</evidence>
<keyword evidence="2 5" id="KW-0808">Transferase</keyword>
<feature type="domain" description="Glycosyl transferase family 1" evidence="3">
    <location>
        <begin position="194"/>
        <end position="331"/>
    </location>
</feature>
<organism evidence="5 6">
    <name type="scientific">Jatrophihabitans endophyticus</name>
    <dbReference type="NCBI Taxonomy" id="1206085"/>
    <lineage>
        <taxon>Bacteria</taxon>
        <taxon>Bacillati</taxon>
        <taxon>Actinomycetota</taxon>
        <taxon>Actinomycetes</taxon>
        <taxon>Jatrophihabitantales</taxon>
        <taxon>Jatrophihabitantaceae</taxon>
        <taxon>Jatrophihabitans</taxon>
    </lineage>
</organism>
<feature type="domain" description="Glycosyltransferase subfamily 4-like N-terminal" evidence="4">
    <location>
        <begin position="23"/>
        <end position="181"/>
    </location>
</feature>
<dbReference type="RefSeq" id="WP_200800255.1">
    <property type="nucleotide sequence ID" value="NZ_FQVU01000004.1"/>
</dbReference>
<dbReference type="InterPro" id="IPR001296">
    <property type="entry name" value="Glyco_trans_1"/>
</dbReference>
<evidence type="ECO:0000313" key="5">
    <source>
        <dbReference type="EMBL" id="SHH09353.1"/>
    </source>
</evidence>
<dbReference type="Gene3D" id="3.40.50.2000">
    <property type="entry name" value="Glycogen Phosphorylase B"/>
    <property type="match status" value="2"/>
</dbReference>
<dbReference type="GO" id="GO:0016757">
    <property type="term" value="F:glycosyltransferase activity"/>
    <property type="evidence" value="ECO:0007669"/>
    <property type="project" value="UniProtKB-KW"/>
</dbReference>
<keyword evidence="1" id="KW-0328">Glycosyltransferase</keyword>
<reference evidence="5 6" key="1">
    <citation type="submission" date="2016-11" db="EMBL/GenBank/DDBJ databases">
        <authorList>
            <person name="Jaros S."/>
            <person name="Januszkiewicz K."/>
            <person name="Wedrychowicz H."/>
        </authorList>
    </citation>
    <scope>NUCLEOTIDE SEQUENCE [LARGE SCALE GENOMIC DNA]</scope>
    <source>
        <strain evidence="5 6">DSM 45627</strain>
    </source>
</reference>
<dbReference type="Pfam" id="PF13439">
    <property type="entry name" value="Glyco_transf_4"/>
    <property type="match status" value="1"/>
</dbReference>
<keyword evidence="6" id="KW-1185">Reference proteome</keyword>
<sequence length="356" mass="38000">MLRPRRIAVIAPSRSPLAEPFSGGLVAHVWALCTNLLQRGHDVTVFASPGSDPRLPLSDIALTGPVLSEDARADVSMPPDVVLDEHHAYLSVMMQLAAQPGRYDVVHNHSLHHLPIAMARFVSTPMVTTLHTPPTPWLESAVQSGPRTAMRFVAVSEHTAGRWRPLLDHVDVVPNGVDLARWPAGPGGCDLAWTGRLVPEKAPHLAIHAARRAGRRLVLAGPVDDRDYYKLEIEPLLGDDVVHAGHLDQAALSELVRTSAAVVVTPVWDEPYGLVVAEALASGTPVAGFRRGGVPEVVDDSCARLVRGGDIAALAGAIDEAVLLPRAAARARAEQACSLELMMDRYEALLTGAVAA</sequence>
<evidence type="ECO:0000259" key="4">
    <source>
        <dbReference type="Pfam" id="PF13439"/>
    </source>
</evidence>
<protein>
    <submittedName>
        <fullName evidence="5">Glycosyltransferase involved in cell wall bisynthesis</fullName>
    </submittedName>
</protein>
<dbReference type="Proteomes" id="UP000186132">
    <property type="component" value="Unassembled WGS sequence"/>
</dbReference>
<dbReference type="STRING" id="1206085.SAMN05443575_3302"/>
<evidence type="ECO:0000259" key="3">
    <source>
        <dbReference type="Pfam" id="PF00534"/>
    </source>
</evidence>
<dbReference type="PANTHER" id="PTHR12526:SF595">
    <property type="entry name" value="BLL5217 PROTEIN"/>
    <property type="match status" value="1"/>
</dbReference>
<name>A0A1M5Q787_9ACTN</name>
<gene>
    <name evidence="5" type="ORF">SAMN05443575_3302</name>
</gene>